<keyword evidence="2" id="KW-0472">Membrane</keyword>
<name>A0A5B7EHW7_PORTR</name>
<gene>
    <name evidence="3" type="ORF">E2C01_027341</name>
</gene>
<reference evidence="3 4" key="1">
    <citation type="submission" date="2019-05" db="EMBL/GenBank/DDBJ databases">
        <title>Another draft genome of Portunus trituberculatus and its Hox gene families provides insights of decapod evolution.</title>
        <authorList>
            <person name="Jeong J.-H."/>
            <person name="Song I."/>
            <person name="Kim S."/>
            <person name="Choi T."/>
            <person name="Kim D."/>
            <person name="Ryu S."/>
            <person name="Kim W."/>
        </authorList>
    </citation>
    <scope>NUCLEOTIDE SEQUENCE [LARGE SCALE GENOMIC DNA]</scope>
    <source>
        <tissue evidence="3">Muscle</tissue>
    </source>
</reference>
<organism evidence="3 4">
    <name type="scientific">Portunus trituberculatus</name>
    <name type="common">Swimming crab</name>
    <name type="synonym">Neptunus trituberculatus</name>
    <dbReference type="NCBI Taxonomy" id="210409"/>
    <lineage>
        <taxon>Eukaryota</taxon>
        <taxon>Metazoa</taxon>
        <taxon>Ecdysozoa</taxon>
        <taxon>Arthropoda</taxon>
        <taxon>Crustacea</taxon>
        <taxon>Multicrustacea</taxon>
        <taxon>Malacostraca</taxon>
        <taxon>Eumalacostraca</taxon>
        <taxon>Eucarida</taxon>
        <taxon>Decapoda</taxon>
        <taxon>Pleocyemata</taxon>
        <taxon>Brachyura</taxon>
        <taxon>Eubrachyura</taxon>
        <taxon>Portunoidea</taxon>
        <taxon>Portunidae</taxon>
        <taxon>Portuninae</taxon>
        <taxon>Portunus</taxon>
    </lineage>
</organism>
<feature type="region of interest" description="Disordered" evidence="1">
    <location>
        <begin position="39"/>
        <end position="103"/>
    </location>
</feature>
<comment type="caution">
    <text evidence="3">The sequence shown here is derived from an EMBL/GenBank/DDBJ whole genome shotgun (WGS) entry which is preliminary data.</text>
</comment>
<proteinExistence type="predicted"/>
<sequence>MRSNSNHSFTFQSGSMLRGGVAAACVVAVVIASTVTGSSLPHTELSTSPVSSPNTLEHRSTTSSTTSVTTGENQRNSSQSEAAEERKSRQDVRSIFGQPGGEDLNLSPAQIKALRKLLLTPDMSLNVTVNTSGDGRNLGEEVRWQCFLEWLRTHSYKARKDPRTCNGEQQSGIMKGKGNKECMPVLLLVVPALCNGTQSCVNLTETSIEELLHRYVVYERKRKRQEEADDAVIYIVVVLAFYSFGIVFMIANFVRQEQRELEETKMYKQYVKLARDRWLTTRGNMANKLALQALNTFNAIPQTTDVNKVTFV</sequence>
<evidence type="ECO:0000256" key="1">
    <source>
        <dbReference type="SAM" id="MobiDB-lite"/>
    </source>
</evidence>
<dbReference type="OrthoDB" id="6157012at2759"/>
<evidence type="ECO:0000313" key="3">
    <source>
        <dbReference type="EMBL" id="MPC33971.1"/>
    </source>
</evidence>
<dbReference type="EMBL" id="VSRR010002950">
    <property type="protein sequence ID" value="MPC33971.1"/>
    <property type="molecule type" value="Genomic_DNA"/>
</dbReference>
<feature type="compositionally biased region" description="Low complexity" evidence="1">
    <location>
        <begin position="61"/>
        <end position="70"/>
    </location>
</feature>
<feature type="compositionally biased region" description="Basic and acidic residues" evidence="1">
    <location>
        <begin position="83"/>
        <end position="92"/>
    </location>
</feature>
<evidence type="ECO:0000256" key="2">
    <source>
        <dbReference type="SAM" id="Phobius"/>
    </source>
</evidence>
<evidence type="ECO:0000313" key="4">
    <source>
        <dbReference type="Proteomes" id="UP000324222"/>
    </source>
</evidence>
<dbReference type="AlphaFoldDB" id="A0A5B7EHW7"/>
<keyword evidence="2" id="KW-0812">Transmembrane</keyword>
<accession>A0A5B7EHW7</accession>
<feature type="transmembrane region" description="Helical" evidence="2">
    <location>
        <begin position="231"/>
        <end position="254"/>
    </location>
</feature>
<dbReference type="Proteomes" id="UP000324222">
    <property type="component" value="Unassembled WGS sequence"/>
</dbReference>
<feature type="compositionally biased region" description="Polar residues" evidence="1">
    <location>
        <begin position="71"/>
        <end position="81"/>
    </location>
</feature>
<keyword evidence="2" id="KW-1133">Transmembrane helix</keyword>
<protein>
    <submittedName>
        <fullName evidence="3">Uncharacterized protein</fullName>
    </submittedName>
</protein>
<keyword evidence="4" id="KW-1185">Reference proteome</keyword>
<feature type="compositionally biased region" description="Polar residues" evidence="1">
    <location>
        <begin position="39"/>
        <end position="55"/>
    </location>
</feature>